<dbReference type="Pfam" id="PF13581">
    <property type="entry name" value="HATPase_c_2"/>
    <property type="match status" value="1"/>
</dbReference>
<name>A0A6N7Q0W9_9BACT</name>
<dbReference type="CDD" id="cd16934">
    <property type="entry name" value="HATPase_RsbT-like"/>
    <property type="match status" value="1"/>
</dbReference>
<dbReference type="PANTHER" id="PTHR35526">
    <property type="entry name" value="ANTI-SIGMA-F FACTOR RSBW-RELATED"/>
    <property type="match status" value="1"/>
</dbReference>
<evidence type="ECO:0000256" key="1">
    <source>
        <dbReference type="ARBA" id="ARBA00022527"/>
    </source>
</evidence>
<evidence type="ECO:0000313" key="3">
    <source>
        <dbReference type="EMBL" id="MRG96420.1"/>
    </source>
</evidence>
<dbReference type="SUPFAM" id="SSF55874">
    <property type="entry name" value="ATPase domain of HSP90 chaperone/DNA topoisomerase II/histidine kinase"/>
    <property type="match status" value="1"/>
</dbReference>
<keyword evidence="1" id="KW-0418">Kinase</keyword>
<dbReference type="Proteomes" id="UP000440224">
    <property type="component" value="Unassembled WGS sequence"/>
</dbReference>
<keyword evidence="4" id="KW-1185">Reference proteome</keyword>
<dbReference type="Gene3D" id="3.30.565.10">
    <property type="entry name" value="Histidine kinase-like ATPase, C-terminal domain"/>
    <property type="match status" value="1"/>
</dbReference>
<dbReference type="GO" id="GO:0004674">
    <property type="term" value="F:protein serine/threonine kinase activity"/>
    <property type="evidence" value="ECO:0007669"/>
    <property type="project" value="UniProtKB-KW"/>
</dbReference>
<gene>
    <name evidence="3" type="ORF">GF068_31525</name>
</gene>
<comment type="caution">
    <text evidence="3">The sequence shown here is derived from an EMBL/GenBank/DDBJ whole genome shotgun (WGS) entry which is preliminary data.</text>
</comment>
<dbReference type="EMBL" id="WJIE01000011">
    <property type="protein sequence ID" value="MRG96420.1"/>
    <property type="molecule type" value="Genomic_DNA"/>
</dbReference>
<dbReference type="RefSeq" id="WP_153823222.1">
    <property type="nucleotide sequence ID" value="NZ_WJIE01000011.1"/>
</dbReference>
<evidence type="ECO:0000313" key="4">
    <source>
        <dbReference type="Proteomes" id="UP000440224"/>
    </source>
</evidence>
<protein>
    <recommendedName>
        <fullName evidence="2">Histidine kinase/HSP90-like ATPase domain-containing protein</fullName>
    </recommendedName>
</protein>
<dbReference type="PANTHER" id="PTHR35526:SF3">
    <property type="entry name" value="ANTI-SIGMA-F FACTOR RSBW"/>
    <property type="match status" value="1"/>
</dbReference>
<organism evidence="3 4">
    <name type="scientific">Polyangium spumosum</name>
    <dbReference type="NCBI Taxonomy" id="889282"/>
    <lineage>
        <taxon>Bacteria</taxon>
        <taxon>Pseudomonadati</taxon>
        <taxon>Myxococcota</taxon>
        <taxon>Polyangia</taxon>
        <taxon>Polyangiales</taxon>
        <taxon>Polyangiaceae</taxon>
        <taxon>Polyangium</taxon>
    </lineage>
</organism>
<dbReference type="InterPro" id="IPR003594">
    <property type="entry name" value="HATPase_dom"/>
</dbReference>
<accession>A0A6N7Q0W9</accession>
<keyword evidence="1" id="KW-0723">Serine/threonine-protein kinase</keyword>
<keyword evidence="1" id="KW-0808">Transferase</keyword>
<proteinExistence type="predicted"/>
<sequence length="228" mass="25068">MNEIAGEILAILRRYLSEPTSRSLLTSAARRASVRLEVLSRSEIPQLVQQLGPGLNIFLQEPEKLQNCKSLLALVAVENAPSVHHYSEPQPPQAESRPDGISVPIRAEHDVVRARTLGKDMAKQLGFSEVVQTKVATAVSELARNIFQYAGTGEIRIRRIEGKRRGIEVVARDQGPGISDPALILSGAYRSKWGMGAGLRGTKRLVDEFELDTHPGLGTTVRIRKYAE</sequence>
<feature type="domain" description="Histidine kinase/HSP90-like ATPase" evidence="2">
    <location>
        <begin position="110"/>
        <end position="225"/>
    </location>
</feature>
<dbReference type="OrthoDB" id="9799195at2"/>
<dbReference type="InterPro" id="IPR050267">
    <property type="entry name" value="Anti-sigma-factor_SerPK"/>
</dbReference>
<evidence type="ECO:0000259" key="2">
    <source>
        <dbReference type="Pfam" id="PF13581"/>
    </source>
</evidence>
<dbReference type="InterPro" id="IPR036890">
    <property type="entry name" value="HATPase_C_sf"/>
</dbReference>
<reference evidence="3 4" key="1">
    <citation type="submission" date="2019-10" db="EMBL/GenBank/DDBJ databases">
        <title>A soil myxobacterium in the family Polyangiaceae.</title>
        <authorList>
            <person name="Li Y."/>
            <person name="Wang J."/>
        </authorList>
    </citation>
    <scope>NUCLEOTIDE SEQUENCE [LARGE SCALE GENOMIC DNA]</scope>
    <source>
        <strain evidence="3 4">DSM 14734</strain>
    </source>
</reference>
<dbReference type="AlphaFoldDB" id="A0A6N7Q0W9"/>